<dbReference type="AlphaFoldDB" id="A0A1E5CW13"/>
<sequence length="1216" mass="137672">MTANKHIIKSGDTLSELANYYNTNVETLQSLNSDQIKDIDLIFSGGTLVLPTQVDLQHEVPVQKQPPLSAKHMLKRECSDLEYLHVAFVPEHPKTQKAEWIALTDDALKDIQTNAAACKKKINPSDKEQTLKGLASLGILDAFSNPLHEYFLQNDDDVKTYKKYLFERHMINKSNTSSHSFWVPSEYKDEQEEIEANYVTNIHKVNTSSSIRIDPKRVYLRQKRHLITTIKKELTSYINELESKAQKYAQTQTIEENGYQFKFAFHKQGSFYTSDKELTSFKAMERFLKARINLGFSNSALTKDNIRSSTTIQSIETLRSVYIQWQEDFNWVVSRYNMGLIQTKKNASAQLAMIKAIPHNRRELLANLFQLNICGYCIKEQVLTQAELFSGATFVDAIEFNTDHNIRLKHHISSFGFYTCEALLLRILKEVALRIKDYAELIGNSPDKSYAATLLDLSIQCTQRMELLKLEATKRAKSGSTILFCSPKRAARIVNDVPTVTQSKIALLWEEHSWKPKNYQHHIINNPKKNARSIVELFLSSEPNKPIYVLSDCSGISHDPKIGLKHNKFLTPIVTKAAKHTDAKNQTFTQAVEDLATSKPEFKILSLVKPLGTLSESLYKKELFTWYDIGGDNPIFGPKAEWAAGAQAQLFRFTSGLELGAEREIADRSLQLGTIKASASLDLFQASMAVSVKIPEGGVGKKLMIPYIVEHKQNDGTEIKIREYDAGEFQVELDAKVQGLVGVSCSLGSEIRIGVIEDDPNKGAVGLGIKGQAPARSAHVNRVVRGQTLDSGPNAKIATGVKTEAKLFAGVEFGGEIGLKVNWKEPKNSNPRVVHNPQFIPLVSTSLGFNVSAGFSADMLFQFTYQNGKFLYIFEAKSAMGVGFGGKIAMEVSPLSFDKMFDVFLTIAKEEGFRRVAFSRQTDDDGVEKETFVRLNQILTIMVAYQLKASQVLMLPFHLIATMEKNAKVELNAPIIANYINNASPQFIERAEKLYPETLAPMLYVLSYYQTPTMWESTEDNIEEIKALMDFSSEVTASNEERILEMNQLQRQAILKLLQWICMDPTIDLQKPPKHLKISEADNRQFEEAMQRLTLGIHQKLDKTRKWECYIAGITRLHEFFTKARDYQYHHKQSAYKKSANEDYSKLLILMRLLGKNISIYQQLPIRQRTQQTHHRLVAIYTGDQESHPLSIKEQLNQAGLDEKATIVPWTKGIHS</sequence>
<feature type="domain" description="LysM" evidence="1">
    <location>
        <begin position="4"/>
        <end position="50"/>
    </location>
</feature>
<proteinExistence type="predicted"/>
<evidence type="ECO:0000313" key="3">
    <source>
        <dbReference type="Proteomes" id="UP000094165"/>
    </source>
</evidence>
<reference evidence="2 3" key="1">
    <citation type="journal article" date="2012" name="Science">
        <title>Ecological populations of bacteria act as socially cohesive units of antibiotic production and resistance.</title>
        <authorList>
            <person name="Cordero O.X."/>
            <person name="Wildschutte H."/>
            <person name="Kirkup B."/>
            <person name="Proehl S."/>
            <person name="Ngo L."/>
            <person name="Hussain F."/>
            <person name="Le Roux F."/>
            <person name="Mincer T."/>
            <person name="Polz M.F."/>
        </authorList>
    </citation>
    <scope>NUCLEOTIDE SEQUENCE [LARGE SCALE GENOMIC DNA]</scope>
    <source>
        <strain evidence="2 3">FF-238</strain>
    </source>
</reference>
<dbReference type="PROSITE" id="PS51782">
    <property type="entry name" value="LYSM"/>
    <property type="match status" value="1"/>
</dbReference>
<comment type="caution">
    <text evidence="2">The sequence shown here is derived from an EMBL/GenBank/DDBJ whole genome shotgun (WGS) entry which is preliminary data.</text>
</comment>
<dbReference type="Proteomes" id="UP000094165">
    <property type="component" value="Unassembled WGS sequence"/>
</dbReference>
<evidence type="ECO:0000259" key="1">
    <source>
        <dbReference type="PROSITE" id="PS51782"/>
    </source>
</evidence>
<keyword evidence="3" id="KW-1185">Reference proteome</keyword>
<protein>
    <recommendedName>
        <fullName evidence="1">LysM domain-containing protein</fullName>
    </recommendedName>
</protein>
<dbReference type="InterPro" id="IPR036779">
    <property type="entry name" value="LysM_dom_sf"/>
</dbReference>
<dbReference type="Gene3D" id="3.10.350.10">
    <property type="entry name" value="LysM domain"/>
    <property type="match status" value="1"/>
</dbReference>
<dbReference type="SUPFAM" id="SSF54106">
    <property type="entry name" value="LysM domain"/>
    <property type="match status" value="1"/>
</dbReference>
<gene>
    <name evidence="2" type="ORF">A130_18065</name>
</gene>
<dbReference type="RefSeq" id="WP_017051789.1">
    <property type="nucleotide sequence ID" value="NZ_AJYW02000199.1"/>
</dbReference>
<organism evidence="2 3">
    <name type="scientific">Vibrio genomosp. F6 str. FF-238</name>
    <dbReference type="NCBI Taxonomy" id="1191298"/>
    <lineage>
        <taxon>Bacteria</taxon>
        <taxon>Pseudomonadati</taxon>
        <taxon>Pseudomonadota</taxon>
        <taxon>Gammaproteobacteria</taxon>
        <taxon>Vibrionales</taxon>
        <taxon>Vibrionaceae</taxon>
        <taxon>Vibrio</taxon>
    </lineage>
</organism>
<dbReference type="InterPro" id="IPR018392">
    <property type="entry name" value="LysM"/>
</dbReference>
<name>A0A1E5CW13_9VIBR</name>
<evidence type="ECO:0000313" key="2">
    <source>
        <dbReference type="EMBL" id="OEE74296.1"/>
    </source>
</evidence>
<dbReference type="Pfam" id="PF01476">
    <property type="entry name" value="LysM"/>
    <property type="match status" value="1"/>
</dbReference>
<dbReference type="CDD" id="cd00118">
    <property type="entry name" value="LysM"/>
    <property type="match status" value="1"/>
</dbReference>
<dbReference type="EMBL" id="AJYW02000199">
    <property type="protein sequence ID" value="OEE74296.1"/>
    <property type="molecule type" value="Genomic_DNA"/>
</dbReference>
<dbReference type="SMART" id="SM00257">
    <property type="entry name" value="LysM"/>
    <property type="match status" value="1"/>
</dbReference>
<accession>A0A1E5CW13</accession>